<proteinExistence type="predicted"/>
<name>A0A0B7F9H6_THACB</name>
<evidence type="ECO:0000313" key="2">
    <source>
        <dbReference type="Proteomes" id="UP000059188"/>
    </source>
</evidence>
<sequence>MTISFHLSHSITHCRSLFHLSNTYTNNTCYLYTLSLCPYLVPRTLSNTRNSASLRELLSSDTAVPLLPFESTTLLHSV</sequence>
<keyword evidence="2" id="KW-1185">Reference proteome</keyword>
<accession>A0A0B7F9H6</accession>
<dbReference type="Proteomes" id="UP000059188">
    <property type="component" value="Unassembled WGS sequence"/>
</dbReference>
<reference evidence="1 2" key="1">
    <citation type="submission" date="2014-11" db="EMBL/GenBank/DDBJ databases">
        <authorList>
            <person name="Wibberg Daniel"/>
        </authorList>
    </citation>
    <scope>NUCLEOTIDE SEQUENCE [LARGE SCALE GENOMIC DNA]</scope>
    <source>
        <strain evidence="1">Rhizoctonia solani AG1-IB 7/3/14</strain>
    </source>
</reference>
<dbReference type="EMBL" id="LN679249">
    <property type="protein sequence ID" value="CEL54180.1"/>
    <property type="molecule type" value="Genomic_DNA"/>
</dbReference>
<protein>
    <submittedName>
        <fullName evidence="1">Uncharacterized protein</fullName>
    </submittedName>
</protein>
<organism evidence="1 2">
    <name type="scientific">Thanatephorus cucumeris (strain AG1-IB / isolate 7/3/14)</name>
    <name type="common">Lettuce bottom rot fungus</name>
    <name type="synonym">Rhizoctonia solani</name>
    <dbReference type="NCBI Taxonomy" id="1108050"/>
    <lineage>
        <taxon>Eukaryota</taxon>
        <taxon>Fungi</taxon>
        <taxon>Dikarya</taxon>
        <taxon>Basidiomycota</taxon>
        <taxon>Agaricomycotina</taxon>
        <taxon>Agaricomycetes</taxon>
        <taxon>Cantharellales</taxon>
        <taxon>Ceratobasidiaceae</taxon>
        <taxon>Rhizoctonia</taxon>
        <taxon>Rhizoctonia solani AG-1</taxon>
    </lineage>
</organism>
<dbReference type="AlphaFoldDB" id="A0A0B7F9H6"/>
<evidence type="ECO:0000313" key="1">
    <source>
        <dbReference type="EMBL" id="CEL54180.1"/>
    </source>
</evidence>
<gene>
    <name evidence="1" type="ORF">RSOLAG1IB_11578</name>
</gene>